<reference evidence="1 2" key="1">
    <citation type="submission" date="2022-09" db="EMBL/GenBank/DDBJ databases">
        <title>Chryseobacterium oleae sp.nov., isolated from the inter-root soil of Pyrola calliantha H. Andr. in Tibet.</title>
        <authorList>
            <person name="Li Z."/>
        </authorList>
    </citation>
    <scope>NUCLEOTIDE SEQUENCE [LARGE SCALE GENOMIC DNA]</scope>
    <source>
        <strain evidence="2">pc1-10</strain>
    </source>
</reference>
<name>A0ABT2IVY2_9FLAO</name>
<proteinExistence type="predicted"/>
<evidence type="ECO:0000313" key="2">
    <source>
        <dbReference type="Proteomes" id="UP001525566"/>
    </source>
</evidence>
<gene>
    <name evidence="1" type="ORF">N0B48_14005</name>
</gene>
<dbReference type="RefSeq" id="WP_259839407.1">
    <property type="nucleotide sequence ID" value="NZ_JAOAMU010000004.1"/>
</dbReference>
<dbReference type="EMBL" id="JAOAMU010000004">
    <property type="protein sequence ID" value="MCT2563004.1"/>
    <property type="molecule type" value="Genomic_DNA"/>
</dbReference>
<dbReference type="Proteomes" id="UP001525566">
    <property type="component" value="Unassembled WGS sequence"/>
</dbReference>
<evidence type="ECO:0000313" key="1">
    <source>
        <dbReference type="EMBL" id="MCT2563004.1"/>
    </source>
</evidence>
<organism evidence="1 2">
    <name type="scientific">Chryseobacterium herbae</name>
    <dbReference type="NCBI Taxonomy" id="2976476"/>
    <lineage>
        <taxon>Bacteria</taxon>
        <taxon>Pseudomonadati</taxon>
        <taxon>Bacteroidota</taxon>
        <taxon>Flavobacteriia</taxon>
        <taxon>Flavobacteriales</taxon>
        <taxon>Weeksellaceae</taxon>
        <taxon>Chryseobacterium group</taxon>
        <taxon>Chryseobacterium</taxon>
    </lineage>
</organism>
<accession>A0ABT2IVY2</accession>
<comment type="caution">
    <text evidence="1">The sequence shown here is derived from an EMBL/GenBank/DDBJ whole genome shotgun (WGS) entry which is preliminary data.</text>
</comment>
<protein>
    <submittedName>
        <fullName evidence="1">Uncharacterized protein</fullName>
    </submittedName>
</protein>
<keyword evidence="2" id="KW-1185">Reference proteome</keyword>
<sequence length="240" mass="27908">MKTRLSEIFFQSKLIDKKKTLLEAFAVTPIPESDFIELTNEFSKLKSKDDVSFNSHLLVDGGLIDILLRSRKKYANFYFVERKKNISLLLHLSNNISSLDSDDKVFTFDENQINGMTIYTLTELSDTFSLLVEKTNYEEGLGDYINQVTNKINTRIVSYEKEDISLFHHTTFKDYPDMEQYFKYIKISFIVFKGIKGSVLNSEYKKRLGRISIALQYYFEMPDDKVISLSSPSDITSLWP</sequence>